<reference evidence="4" key="1">
    <citation type="submission" date="2006-08" db="EMBL/GenBank/DDBJ databases">
        <title>Complete sequence of Alkalilimnicola ehrilichei MLHE-1.</title>
        <authorList>
            <person name="Copeland A."/>
            <person name="Lucas S."/>
            <person name="Lapidus A."/>
            <person name="Barry K."/>
            <person name="Detter J.C."/>
            <person name="Glavina del Rio T."/>
            <person name="Hammon N."/>
            <person name="Israni S."/>
            <person name="Dalin E."/>
            <person name="Tice H."/>
            <person name="Pitluck S."/>
            <person name="Sims D."/>
            <person name="Brettin T."/>
            <person name="Bruce D."/>
            <person name="Han C."/>
            <person name="Tapia R."/>
            <person name="Gilna P."/>
            <person name="Schmutz J."/>
            <person name="Larimer F."/>
            <person name="Land M."/>
            <person name="Hauser L."/>
            <person name="Kyrpides N."/>
            <person name="Mikhailova N."/>
            <person name="Oremland R.S."/>
            <person name="Hoeft S.E."/>
            <person name="Switzer-Blum J."/>
            <person name="Kulp T."/>
            <person name="King G."/>
            <person name="Tabita R."/>
            <person name="Witte B."/>
            <person name="Santini J.M."/>
            <person name="Basu P."/>
            <person name="Hollibaugh J.T."/>
            <person name="Xie G."/>
            <person name="Stolz J.F."/>
            <person name="Richardson P."/>
        </authorList>
    </citation>
    <scope>NUCLEOTIDE SEQUENCE [LARGE SCALE GENOMIC DNA]</scope>
    <source>
        <strain evidence="4">ATCC BAA-1101 / DSM 17681 / MLHE-1</strain>
    </source>
</reference>
<dbReference type="HAMAP" id="MF_01805">
    <property type="entry name" value="ScpA"/>
    <property type="match status" value="1"/>
</dbReference>
<organism evidence="3 4">
    <name type="scientific">Alkalilimnicola ehrlichii (strain ATCC BAA-1101 / DSM 17681 / MLHE-1)</name>
    <dbReference type="NCBI Taxonomy" id="187272"/>
    <lineage>
        <taxon>Bacteria</taxon>
        <taxon>Pseudomonadati</taxon>
        <taxon>Pseudomonadota</taxon>
        <taxon>Gammaproteobacteria</taxon>
        <taxon>Chromatiales</taxon>
        <taxon>Ectothiorhodospiraceae</taxon>
        <taxon>Alkalilimnicola</taxon>
    </lineage>
</organism>
<dbReference type="InterPro" id="IPR003768">
    <property type="entry name" value="ScpA"/>
</dbReference>
<keyword evidence="2" id="KW-0131">Cell cycle</keyword>
<dbReference type="eggNOG" id="COG1354">
    <property type="taxonomic scope" value="Bacteria"/>
</dbReference>
<comment type="subcellular location">
    <subcellularLocation>
        <location evidence="2">Cytoplasm</location>
    </subcellularLocation>
    <text evidence="2">Associated with two foci at the outer edges of the nucleoid region in young cells, and at four foci within both cell halves in older cells.</text>
</comment>
<protein>
    <recommendedName>
        <fullName evidence="1 2">Segregation and condensation protein A</fullName>
    </recommendedName>
</protein>
<dbReference type="PANTHER" id="PTHR33969">
    <property type="entry name" value="SEGREGATION AND CONDENSATION PROTEIN A"/>
    <property type="match status" value="1"/>
</dbReference>
<dbReference type="GO" id="GO:0006260">
    <property type="term" value="P:DNA replication"/>
    <property type="evidence" value="ECO:0007669"/>
    <property type="project" value="UniProtKB-UniRule"/>
</dbReference>
<dbReference type="GO" id="GO:0005737">
    <property type="term" value="C:cytoplasm"/>
    <property type="evidence" value="ECO:0007669"/>
    <property type="project" value="UniProtKB-SubCell"/>
</dbReference>
<dbReference type="Gene3D" id="6.10.250.2410">
    <property type="match status" value="1"/>
</dbReference>
<keyword evidence="2" id="KW-0132">Cell division</keyword>
<dbReference type="KEGG" id="aeh:Mlg_0721"/>
<proteinExistence type="inferred from homology"/>
<dbReference type="PANTHER" id="PTHR33969:SF2">
    <property type="entry name" value="SEGREGATION AND CONDENSATION PROTEIN A"/>
    <property type="match status" value="1"/>
</dbReference>
<comment type="subunit">
    <text evidence="2">Component of a cohesin-like complex composed of ScpA, ScpB and the Smc homodimer, in which ScpA and ScpB bind to the head domain of Smc. The presence of the three proteins is required for the association of the complex with DNA.</text>
</comment>
<dbReference type="Proteomes" id="UP000001962">
    <property type="component" value="Chromosome"/>
</dbReference>
<evidence type="ECO:0000256" key="2">
    <source>
        <dbReference type="HAMAP-Rule" id="MF_01805"/>
    </source>
</evidence>
<dbReference type="GO" id="GO:0051301">
    <property type="term" value="P:cell division"/>
    <property type="evidence" value="ECO:0007669"/>
    <property type="project" value="UniProtKB-KW"/>
</dbReference>
<keyword evidence="2" id="KW-0963">Cytoplasm</keyword>
<sequence>MSVITSDSAAPGPAEALAGAGGQALARVAGEPVTDLPEDLYIPPDALEVFLETFEGPLDLLLYLIRRQNLDVRDIPIAEITRQYMRYVELMHELRLELAAEYLVMAAMLAEIKSRMLLPRPPASEEEEADPRAELVRRLQEYERYKQAAEDLDQLPRLARDVFPVRVAAEGCQPRQREPEVSMQELLLAFAEVLRRSSHYEHHQVQKEALSVRERMTEVLGRLDTEHYCCFTQLFPRREGRMGLVVSFLAVLELVKEALIELTQNEPYAPIYVRAR</sequence>
<dbReference type="Pfam" id="PF02616">
    <property type="entry name" value="SMC_ScpA"/>
    <property type="match status" value="1"/>
</dbReference>
<dbReference type="GO" id="GO:0007059">
    <property type="term" value="P:chromosome segregation"/>
    <property type="evidence" value="ECO:0007669"/>
    <property type="project" value="UniProtKB-UniRule"/>
</dbReference>
<dbReference type="HOGENOM" id="CLU_038686_0_1_6"/>
<keyword evidence="2" id="KW-0159">Chromosome partition</keyword>
<evidence type="ECO:0000313" key="3">
    <source>
        <dbReference type="EMBL" id="ABI56075.1"/>
    </source>
</evidence>
<name>Q0AAR2_ALKEH</name>
<keyword evidence="4" id="KW-1185">Reference proteome</keyword>
<comment type="similarity">
    <text evidence="2">Belongs to the ScpA family.</text>
</comment>
<dbReference type="RefSeq" id="WP_011628470.1">
    <property type="nucleotide sequence ID" value="NC_008340.1"/>
</dbReference>
<evidence type="ECO:0000256" key="1">
    <source>
        <dbReference type="ARBA" id="ARBA00044777"/>
    </source>
</evidence>
<accession>Q0AAR2</accession>
<dbReference type="EMBL" id="CP000453">
    <property type="protein sequence ID" value="ABI56075.1"/>
    <property type="molecule type" value="Genomic_DNA"/>
</dbReference>
<evidence type="ECO:0000313" key="4">
    <source>
        <dbReference type="Proteomes" id="UP000001962"/>
    </source>
</evidence>
<comment type="function">
    <text evidence="2">Participates in chromosomal partition during cell division. May act via the formation of a condensin-like complex containing Smc and ScpB that pull DNA away from mid-cell into both cell halves.</text>
</comment>
<dbReference type="AlphaFoldDB" id="Q0AAR2"/>
<gene>
    <name evidence="2" type="primary">scpA</name>
    <name evidence="3" type="ordered locus">Mlg_0721</name>
</gene>